<organism evidence="3 4">
    <name type="scientific">Penicillium frequentans</name>
    <dbReference type="NCBI Taxonomy" id="3151616"/>
    <lineage>
        <taxon>Eukaryota</taxon>
        <taxon>Fungi</taxon>
        <taxon>Dikarya</taxon>
        <taxon>Ascomycota</taxon>
        <taxon>Pezizomycotina</taxon>
        <taxon>Eurotiomycetes</taxon>
        <taxon>Eurotiomycetidae</taxon>
        <taxon>Eurotiales</taxon>
        <taxon>Aspergillaceae</taxon>
        <taxon>Penicillium</taxon>
    </lineage>
</organism>
<dbReference type="SUPFAM" id="SSF48097">
    <property type="entry name" value="Regulator of G-protein signaling, RGS"/>
    <property type="match status" value="1"/>
</dbReference>
<dbReference type="PANTHER" id="PTHR10845">
    <property type="entry name" value="REGULATOR OF G PROTEIN SIGNALING"/>
    <property type="match status" value="1"/>
</dbReference>
<evidence type="ECO:0000313" key="3">
    <source>
        <dbReference type="EMBL" id="KAJ5524967.1"/>
    </source>
</evidence>
<feature type="region of interest" description="Disordered" evidence="1">
    <location>
        <begin position="211"/>
        <end position="254"/>
    </location>
</feature>
<feature type="region of interest" description="Disordered" evidence="1">
    <location>
        <begin position="17"/>
        <end position="44"/>
    </location>
</feature>
<gene>
    <name evidence="3" type="ORF">N7494_011617</name>
</gene>
<dbReference type="Pfam" id="PF00615">
    <property type="entry name" value="RGS"/>
    <property type="match status" value="1"/>
</dbReference>
<proteinExistence type="predicted"/>
<feature type="compositionally biased region" description="Pro residues" evidence="1">
    <location>
        <begin position="296"/>
        <end position="305"/>
    </location>
</feature>
<dbReference type="PROSITE" id="PS50132">
    <property type="entry name" value="RGS"/>
    <property type="match status" value="1"/>
</dbReference>
<feature type="region of interest" description="Disordered" evidence="1">
    <location>
        <begin position="268"/>
        <end position="351"/>
    </location>
</feature>
<dbReference type="AlphaFoldDB" id="A0AAD6CK12"/>
<evidence type="ECO:0000313" key="4">
    <source>
        <dbReference type="Proteomes" id="UP001220324"/>
    </source>
</evidence>
<dbReference type="InterPro" id="IPR036305">
    <property type="entry name" value="RGS_sf"/>
</dbReference>
<sequence>MLKKKTLAPAFFWNFSPSTTPELSPTSSDSDSDEDMDSSGSRPVSLAVSSGAFCPMRPTLDDVLANTAPPPYTLSAFMAYLSQNHCLETLEFTLEAKRYRETYHALVDRLGDIAVTTDTPEAQHLQMLWQRLLVAYVYPGAPREINLSSEVRDTLLDHRNAPFPPAPETLDFAVKNIHELMEESIFLPFLNSHTTSPSVYPSEPPFAADDSINLSSTSLDEHPMKKVRSRVKRISPQSSVRDLPGSPSRGNHSLGAVHAIGKRTSGALLSTSGDSIGMALTDDSSPQSSPTAEEPMTPPTTPPASEPHLPMHSPKLRTENPWKKMGMKLGFKKRSTGSASSRDPKILGLDD</sequence>
<dbReference type="InterPro" id="IPR016137">
    <property type="entry name" value="RGS"/>
</dbReference>
<dbReference type="SMART" id="SM00315">
    <property type="entry name" value="RGS"/>
    <property type="match status" value="1"/>
</dbReference>
<dbReference type="EMBL" id="JAQIZZ010000008">
    <property type="protein sequence ID" value="KAJ5524967.1"/>
    <property type="molecule type" value="Genomic_DNA"/>
</dbReference>
<reference evidence="3 4" key="1">
    <citation type="journal article" date="2023" name="IMA Fungus">
        <title>Comparative genomic study of the Penicillium genus elucidates a diverse pangenome and 15 lateral gene transfer events.</title>
        <authorList>
            <person name="Petersen C."/>
            <person name="Sorensen T."/>
            <person name="Nielsen M.R."/>
            <person name="Sondergaard T.E."/>
            <person name="Sorensen J.L."/>
            <person name="Fitzpatrick D.A."/>
            <person name="Frisvad J.C."/>
            <person name="Nielsen K.L."/>
        </authorList>
    </citation>
    <scope>NUCLEOTIDE SEQUENCE [LARGE SCALE GENOMIC DNA]</scope>
    <source>
        <strain evidence="3 4">IBT 35679</strain>
    </source>
</reference>
<protein>
    <recommendedName>
        <fullName evidence="2">RGS domain-containing protein</fullName>
    </recommendedName>
</protein>
<comment type="caution">
    <text evidence="3">The sequence shown here is derived from an EMBL/GenBank/DDBJ whole genome shotgun (WGS) entry which is preliminary data.</text>
</comment>
<dbReference type="CDD" id="cd07440">
    <property type="entry name" value="RGS"/>
    <property type="match status" value="1"/>
</dbReference>
<dbReference type="InterPro" id="IPR044926">
    <property type="entry name" value="RGS_subdomain_2"/>
</dbReference>
<accession>A0AAD6CK12</accession>
<dbReference type="Proteomes" id="UP001220324">
    <property type="component" value="Unassembled WGS sequence"/>
</dbReference>
<name>A0AAD6CK12_9EURO</name>
<evidence type="ECO:0000259" key="2">
    <source>
        <dbReference type="PROSITE" id="PS50132"/>
    </source>
</evidence>
<dbReference type="PANTHER" id="PTHR10845:SF267">
    <property type="entry name" value="REGULATOR OF G PROTEIN SIGNALING DOMAIN PROTEIN (AFU_ORTHOLOGUE AFUA_6G06860)"/>
    <property type="match status" value="1"/>
</dbReference>
<evidence type="ECO:0000256" key="1">
    <source>
        <dbReference type="SAM" id="MobiDB-lite"/>
    </source>
</evidence>
<feature type="compositionally biased region" description="Low complexity" evidence="1">
    <location>
        <begin position="17"/>
        <end position="29"/>
    </location>
</feature>
<keyword evidence="4" id="KW-1185">Reference proteome</keyword>
<feature type="domain" description="RGS" evidence="2">
    <location>
        <begin position="77"/>
        <end position="192"/>
    </location>
</feature>
<dbReference type="Gene3D" id="1.10.167.10">
    <property type="entry name" value="Regulator of G-protein Signalling 4, domain 2"/>
    <property type="match status" value="1"/>
</dbReference>